<feature type="binding site" evidence="8">
    <location>
        <position position="505"/>
    </location>
    <ligand>
        <name>ATP</name>
        <dbReference type="ChEBI" id="CHEBI:30616"/>
    </ligand>
</feature>
<evidence type="ECO:0000256" key="2">
    <source>
        <dbReference type="ARBA" id="ARBA00022679"/>
    </source>
</evidence>
<evidence type="ECO:0000256" key="1">
    <source>
        <dbReference type="ARBA" id="ARBA00022553"/>
    </source>
</evidence>
<evidence type="ECO:0000256" key="11">
    <source>
        <dbReference type="SAM" id="MobiDB-lite"/>
    </source>
</evidence>
<feature type="domain" description="Polyphosphate kinase C-terminal" evidence="15">
    <location>
        <begin position="368"/>
        <end position="533"/>
    </location>
</feature>
<dbReference type="EMBL" id="RBIJ01000004">
    <property type="protein sequence ID" value="RKQ84135.1"/>
    <property type="molecule type" value="Genomic_DNA"/>
</dbReference>
<sequence length="743" mass="85388">MGARTGGSGEEFDRPEHFFNRELSWLKFNERVLVEAEEEANPLFERLRFLAITASNLDEFLMVRVGGLRMQLRSPVPVVDKKTRMTAREQYEAVMAETRRFLERQLAVYRRLLEELAREGFVFCTYRDLSPEEQDAVDELFEAEIYPVLTPMAVDVSRPYPVLSERSLGLAVYLEPQEGPGAEPMFAFVQLPSVLPRVYELPPREAPAPVPGEPSEEGAGANELPTSAVQSRRTRRFIFLEDVVRENLQSLFRGYRVLASGAFRITRHADLELREEEADDLMEEVERELRRRRTKEAVRIEVEAGIHPFLLDRLLEWEEVGHEVVFEVDGPLDLRFLFSFVERYATEEYLFPPPPVLPVPVDLYGEEDIFEAIRRRDLLLYHPYEPFDPVVEFLEEAAEDPNVLAIKQTLYRVGPNSPVVDALVRAAENGKQVSVVVELRARFDEEKNISWARRLEEAGAHVTYGLVGLKVHAKLALVVRREAEGLVRYVHIGTGNYNPQSARVYTDLSYFTADPRVGEDVTEIFNHLSGYSRMLERSVVRVAPDDLKDTMLRHIDEVIAAHTPENPGRIIAKMNSLTDKEMILALYRAAAHGVQVDLIVRGISCLRPGIPGVSERIRVVSLVGRFLEHSRIFAFRHARATHVYISSGDWMTRNLHYRVEVAVPIRDRRLKRRLLEILELYLRDNVNSWELLPDGSYVRRLPEEGEGTVDAQLDVAELLRSELRRIGRRRRVPRARREVPPHP</sequence>
<dbReference type="EC" id="2.7.4.1" evidence="8 9"/>
<name>A0A660KTU5_9BACL</name>
<evidence type="ECO:0000256" key="5">
    <source>
        <dbReference type="ARBA" id="ARBA00022777"/>
    </source>
</evidence>
<dbReference type="Gene3D" id="1.20.58.310">
    <property type="entry name" value="Polyphosphate kinase N-terminal domain"/>
    <property type="match status" value="1"/>
</dbReference>
<dbReference type="Proteomes" id="UP000267019">
    <property type="component" value="Unassembled WGS sequence"/>
</dbReference>
<comment type="cofactor">
    <cofactor evidence="8">
        <name>Mg(2+)</name>
        <dbReference type="ChEBI" id="CHEBI:18420"/>
    </cofactor>
</comment>
<evidence type="ECO:0000259" key="15">
    <source>
        <dbReference type="Pfam" id="PF17941"/>
    </source>
</evidence>
<reference evidence="16 17" key="1">
    <citation type="submission" date="2018-10" db="EMBL/GenBank/DDBJ databases">
        <title>Genomic Encyclopedia of Type Strains, Phase IV (KMG-IV): sequencing the most valuable type-strain genomes for metagenomic binning, comparative biology and taxonomic classification.</title>
        <authorList>
            <person name="Goeker M."/>
        </authorList>
    </citation>
    <scope>NUCLEOTIDE SEQUENCE [LARGE SCALE GENOMIC DNA]</scope>
    <source>
        <strain evidence="16 17">DSM 22653</strain>
    </source>
</reference>
<keyword evidence="3 8" id="KW-0479">Metal-binding</keyword>
<keyword evidence="10" id="KW-0175">Coiled coil</keyword>
<dbReference type="Pfam" id="PF13089">
    <property type="entry name" value="PP_kinase_N"/>
    <property type="match status" value="1"/>
</dbReference>
<feature type="binding site" evidence="8">
    <location>
        <position position="629"/>
    </location>
    <ligand>
        <name>ATP</name>
        <dbReference type="ChEBI" id="CHEBI:30616"/>
    </ligand>
</feature>
<comment type="PTM">
    <text evidence="8 9">An intermediate of this reaction is the autophosphorylated ppk in which a phosphate is covalently linked to a histidine residue through a N-P bond.</text>
</comment>
<feature type="domain" description="Polyphosphate kinase middle" evidence="12">
    <location>
        <begin position="132"/>
        <end position="340"/>
    </location>
</feature>
<dbReference type="GO" id="GO:0009358">
    <property type="term" value="C:polyphosphate kinase complex"/>
    <property type="evidence" value="ECO:0007669"/>
    <property type="project" value="InterPro"/>
</dbReference>
<dbReference type="InterPro" id="IPR025198">
    <property type="entry name" value="PPK_N_dom"/>
</dbReference>
<dbReference type="SUPFAM" id="SSF143724">
    <property type="entry name" value="PHP14-like"/>
    <property type="match status" value="1"/>
</dbReference>
<dbReference type="GO" id="GO:0008976">
    <property type="term" value="F:polyphosphate kinase activity"/>
    <property type="evidence" value="ECO:0007669"/>
    <property type="project" value="UniProtKB-UniRule"/>
</dbReference>
<dbReference type="OrthoDB" id="9761456at2"/>
<accession>A0A660KTU5</accession>
<comment type="caution">
    <text evidence="16">The sequence shown here is derived from an EMBL/GenBank/DDBJ whole genome shotgun (WGS) entry which is preliminary data.</text>
</comment>
<feature type="coiled-coil region" evidence="10">
    <location>
        <begin position="268"/>
        <end position="295"/>
    </location>
</feature>
<dbReference type="InterPro" id="IPR024953">
    <property type="entry name" value="PP_kinase_middle"/>
</dbReference>
<gene>
    <name evidence="8" type="primary">ppk</name>
    <name evidence="16" type="ORF">C7438_1304</name>
</gene>
<organism evidence="16 17">
    <name type="scientific">Brockia lithotrophica</name>
    <dbReference type="NCBI Taxonomy" id="933949"/>
    <lineage>
        <taxon>Bacteria</taxon>
        <taxon>Bacillati</taxon>
        <taxon>Bacillota</taxon>
        <taxon>Bacilli</taxon>
        <taxon>Bacillales</taxon>
        <taxon>Bacillales Family X. Incertae Sedis</taxon>
        <taxon>Brockia</taxon>
    </lineage>
</organism>
<dbReference type="Pfam" id="PF13090">
    <property type="entry name" value="PP_kinase_C"/>
    <property type="match status" value="1"/>
</dbReference>
<feature type="domain" description="Polyphosphate kinase N-terminal" evidence="13">
    <location>
        <begin position="18"/>
        <end position="123"/>
    </location>
</feature>
<keyword evidence="6 8" id="KW-0067">ATP-binding</keyword>
<evidence type="ECO:0000256" key="9">
    <source>
        <dbReference type="RuleBase" id="RU003800"/>
    </source>
</evidence>
<evidence type="ECO:0000256" key="8">
    <source>
        <dbReference type="HAMAP-Rule" id="MF_00347"/>
    </source>
</evidence>
<dbReference type="SUPFAM" id="SSF56024">
    <property type="entry name" value="Phospholipase D/nuclease"/>
    <property type="match status" value="2"/>
</dbReference>
<dbReference type="GO" id="GO:0005524">
    <property type="term" value="F:ATP binding"/>
    <property type="evidence" value="ECO:0007669"/>
    <property type="project" value="UniProtKB-KW"/>
</dbReference>
<dbReference type="RefSeq" id="WP_121444563.1">
    <property type="nucleotide sequence ID" value="NZ_RBIJ01000004.1"/>
</dbReference>
<dbReference type="Gene3D" id="3.30.1840.10">
    <property type="entry name" value="Polyphosphate kinase middle domain"/>
    <property type="match status" value="1"/>
</dbReference>
<feature type="binding site" evidence="8">
    <location>
        <position position="56"/>
    </location>
    <ligand>
        <name>ATP</name>
        <dbReference type="ChEBI" id="CHEBI:30616"/>
    </ligand>
</feature>
<comment type="catalytic activity">
    <reaction evidence="8 9">
        <text>[phosphate](n) + ATP = [phosphate](n+1) + ADP</text>
        <dbReference type="Rhea" id="RHEA:19573"/>
        <dbReference type="Rhea" id="RHEA-COMP:9859"/>
        <dbReference type="Rhea" id="RHEA-COMP:14280"/>
        <dbReference type="ChEBI" id="CHEBI:16838"/>
        <dbReference type="ChEBI" id="CHEBI:30616"/>
        <dbReference type="ChEBI" id="CHEBI:456216"/>
        <dbReference type="EC" id="2.7.4.1"/>
    </reaction>
</comment>
<dbReference type="Pfam" id="PF02503">
    <property type="entry name" value="PP_kinase"/>
    <property type="match status" value="1"/>
</dbReference>
<dbReference type="PANTHER" id="PTHR30218">
    <property type="entry name" value="POLYPHOSPHATE KINASE"/>
    <property type="match status" value="1"/>
</dbReference>
<dbReference type="FunFam" id="3.30.870.10:FF:000001">
    <property type="entry name" value="Polyphosphate kinase"/>
    <property type="match status" value="1"/>
</dbReference>
<dbReference type="NCBIfam" id="NF003921">
    <property type="entry name" value="PRK05443.2-2"/>
    <property type="match status" value="1"/>
</dbReference>
<feature type="domain" description="Polyphosphate kinase C-terminal" evidence="14">
    <location>
        <begin position="542"/>
        <end position="712"/>
    </location>
</feature>
<evidence type="ECO:0000256" key="7">
    <source>
        <dbReference type="ARBA" id="ARBA00022842"/>
    </source>
</evidence>
<dbReference type="InterPro" id="IPR036832">
    <property type="entry name" value="PPK_N_dom_sf"/>
</dbReference>
<feature type="binding site" evidence="8">
    <location>
        <position position="412"/>
    </location>
    <ligand>
        <name>Mg(2+)</name>
        <dbReference type="ChEBI" id="CHEBI:18420"/>
    </ligand>
</feature>
<dbReference type="PANTHER" id="PTHR30218:SF0">
    <property type="entry name" value="POLYPHOSPHATE KINASE"/>
    <property type="match status" value="1"/>
</dbReference>
<evidence type="ECO:0000256" key="10">
    <source>
        <dbReference type="SAM" id="Coils"/>
    </source>
</evidence>
<feature type="region of interest" description="Disordered" evidence="11">
    <location>
        <begin position="203"/>
        <end position="228"/>
    </location>
</feature>
<dbReference type="InterPro" id="IPR036830">
    <property type="entry name" value="PP_kinase_middle_dom_sf"/>
</dbReference>
<dbReference type="AlphaFoldDB" id="A0A660KTU5"/>
<dbReference type="Gene3D" id="3.30.870.10">
    <property type="entry name" value="Endonuclease Chain A"/>
    <property type="match status" value="2"/>
</dbReference>
<evidence type="ECO:0000259" key="12">
    <source>
        <dbReference type="Pfam" id="PF02503"/>
    </source>
</evidence>
<keyword evidence="17" id="KW-1185">Reference proteome</keyword>
<evidence type="ECO:0000313" key="16">
    <source>
        <dbReference type="EMBL" id="RKQ84135.1"/>
    </source>
</evidence>
<evidence type="ECO:0000259" key="13">
    <source>
        <dbReference type="Pfam" id="PF13089"/>
    </source>
</evidence>
<comment type="function">
    <text evidence="8 9">Catalyzes the reversible transfer of the terminal phosphate of ATP to form a long-chain polyphosphate (polyP).</text>
</comment>
<dbReference type="CDD" id="cd09168">
    <property type="entry name" value="PLDc_PaPPK1_C2_like"/>
    <property type="match status" value="1"/>
</dbReference>
<dbReference type="InterPro" id="IPR041108">
    <property type="entry name" value="PP_kinase_C_1"/>
</dbReference>
<keyword evidence="2 8" id="KW-0808">Transferase</keyword>
<keyword evidence="1 8" id="KW-0597">Phosphoprotein</keyword>
<dbReference type="Pfam" id="PF17941">
    <property type="entry name" value="PP_kinase_C_1"/>
    <property type="match status" value="1"/>
</dbReference>
<feature type="binding site" evidence="8">
    <location>
        <position position="442"/>
    </location>
    <ligand>
        <name>Mg(2+)</name>
        <dbReference type="ChEBI" id="CHEBI:18420"/>
    </ligand>
</feature>
<feature type="binding site" evidence="8">
    <location>
        <position position="601"/>
    </location>
    <ligand>
        <name>ATP</name>
        <dbReference type="ChEBI" id="CHEBI:30616"/>
    </ligand>
</feature>
<comment type="similarity">
    <text evidence="8 9">Belongs to the polyphosphate kinase 1 (PPK1) family.</text>
</comment>
<keyword evidence="5 8" id="KW-0418">Kinase</keyword>
<evidence type="ECO:0000256" key="6">
    <source>
        <dbReference type="ARBA" id="ARBA00022840"/>
    </source>
</evidence>
<dbReference type="GO" id="GO:0006799">
    <property type="term" value="P:polyphosphate biosynthetic process"/>
    <property type="evidence" value="ECO:0007669"/>
    <property type="project" value="UniProtKB-UniRule"/>
</dbReference>
<feature type="active site" description="Phosphohistidine intermediate" evidence="8">
    <location>
        <position position="472"/>
    </location>
</feature>
<dbReference type="GO" id="GO:0046872">
    <property type="term" value="F:metal ion binding"/>
    <property type="evidence" value="ECO:0007669"/>
    <property type="project" value="UniProtKB-KW"/>
</dbReference>
<dbReference type="CDD" id="cd09165">
    <property type="entry name" value="PLDc_PaPPK1_C1_like"/>
    <property type="match status" value="1"/>
</dbReference>
<evidence type="ECO:0000313" key="17">
    <source>
        <dbReference type="Proteomes" id="UP000267019"/>
    </source>
</evidence>
<evidence type="ECO:0000256" key="4">
    <source>
        <dbReference type="ARBA" id="ARBA00022741"/>
    </source>
</evidence>
<evidence type="ECO:0000256" key="3">
    <source>
        <dbReference type="ARBA" id="ARBA00022723"/>
    </source>
</evidence>
<dbReference type="HAMAP" id="MF_00347">
    <property type="entry name" value="Polyphosphate_kinase"/>
    <property type="match status" value="1"/>
</dbReference>
<dbReference type="InterPro" id="IPR003414">
    <property type="entry name" value="PP_kinase"/>
</dbReference>
<proteinExistence type="inferred from homology"/>
<evidence type="ECO:0000259" key="14">
    <source>
        <dbReference type="Pfam" id="PF13090"/>
    </source>
</evidence>
<dbReference type="NCBIfam" id="TIGR03705">
    <property type="entry name" value="poly_P_kin"/>
    <property type="match status" value="1"/>
</dbReference>
<dbReference type="PIRSF" id="PIRSF015589">
    <property type="entry name" value="PP_kinase"/>
    <property type="match status" value="1"/>
</dbReference>
<keyword evidence="4 8" id="KW-0547">Nucleotide-binding</keyword>
<protein>
    <recommendedName>
        <fullName evidence="8 9">Polyphosphate kinase</fullName>
        <ecNumber evidence="8 9">2.7.4.1</ecNumber>
    </recommendedName>
    <alternativeName>
        <fullName evidence="8">ATP-polyphosphate phosphotransferase</fullName>
    </alternativeName>
    <alternativeName>
        <fullName evidence="8">Polyphosphoric acid kinase</fullName>
    </alternativeName>
</protein>
<keyword evidence="7 8" id="KW-0460">Magnesium</keyword>
<dbReference type="InterPro" id="IPR025200">
    <property type="entry name" value="PPK_C_dom2"/>
</dbReference>
<dbReference type="SUPFAM" id="SSF140356">
    <property type="entry name" value="PPK N-terminal domain-like"/>
    <property type="match status" value="1"/>
</dbReference>